<dbReference type="RefSeq" id="XP_066915905.1">
    <property type="nucleotide sequence ID" value="XM_067059804.1"/>
</dbReference>
<dbReference type="OrthoDB" id="73161at2759"/>
<organism evidence="1 2">
    <name type="scientific">Clytia hemisphaerica</name>
    <dbReference type="NCBI Taxonomy" id="252671"/>
    <lineage>
        <taxon>Eukaryota</taxon>
        <taxon>Metazoa</taxon>
        <taxon>Cnidaria</taxon>
        <taxon>Hydrozoa</taxon>
        <taxon>Hydroidolina</taxon>
        <taxon>Leptothecata</taxon>
        <taxon>Obeliida</taxon>
        <taxon>Clytiidae</taxon>
        <taxon>Clytia</taxon>
    </lineage>
</organism>
<proteinExistence type="predicted"/>
<dbReference type="GO" id="GO:0005654">
    <property type="term" value="C:nucleoplasm"/>
    <property type="evidence" value="ECO:0007669"/>
    <property type="project" value="TreeGrafter"/>
</dbReference>
<accession>A0A7M5VBG3</accession>
<dbReference type="PANTHER" id="PTHR31239:SF2">
    <property type="entry name" value="NICOLIN-1"/>
    <property type="match status" value="1"/>
</dbReference>
<evidence type="ECO:0000313" key="1">
    <source>
        <dbReference type="EnsemblMetazoa" id="CLYHEMP011055.1"/>
    </source>
</evidence>
<reference evidence="1" key="1">
    <citation type="submission" date="2021-01" db="UniProtKB">
        <authorList>
            <consortium name="EnsemblMetazoa"/>
        </authorList>
    </citation>
    <scope>IDENTIFICATION</scope>
</reference>
<dbReference type="InterPro" id="IPR040235">
    <property type="entry name" value="Nicolin-1"/>
</dbReference>
<sequence>MEDKGRMEEIPCIIHPLKLMYMEGEKLSGCAVIEVVFSTPTGVKLSEMSFKNHYVYKFTVKGGTKSGDFITLVQNQNLMNIPHSAAEAQSHHRVSLVKKHSETSNHLFTSLRFILHQPSPRWQTFRLDDIKFYKIVKSDSETKDDEDHVDKEEKKTVNEYSTKLKRLESGLKSAREVLNQCDWMSEENVVKPFEVDGSYDINLLSYSSPATTHS</sequence>
<dbReference type="PANTHER" id="PTHR31239">
    <property type="entry name" value="NICOLIN 1"/>
    <property type="match status" value="1"/>
</dbReference>
<dbReference type="Proteomes" id="UP000594262">
    <property type="component" value="Unplaced"/>
</dbReference>
<protein>
    <submittedName>
        <fullName evidence="1">Uncharacterized protein</fullName>
    </submittedName>
</protein>
<dbReference type="EnsemblMetazoa" id="CLYHEMT011055.1">
    <property type="protein sequence ID" value="CLYHEMP011055.1"/>
    <property type="gene ID" value="CLYHEMG011055"/>
</dbReference>
<dbReference type="AlphaFoldDB" id="A0A7M5VBG3"/>
<evidence type="ECO:0000313" key="2">
    <source>
        <dbReference type="Proteomes" id="UP000594262"/>
    </source>
</evidence>
<dbReference type="GeneID" id="136803049"/>
<name>A0A7M5VBG3_9CNID</name>
<keyword evidence="2" id="KW-1185">Reference proteome</keyword>